<dbReference type="RefSeq" id="WP_233697907.1">
    <property type="nucleotide sequence ID" value="NZ_JAJNBZ010000017.1"/>
</dbReference>
<reference evidence="1 2" key="1">
    <citation type="submission" date="2021-11" db="EMBL/GenBank/DDBJ databases">
        <title>Draft genome sequence of Paenibacillus profundus YoMME, a new Gram-positive bacteria with exoelectrogenic properties.</title>
        <authorList>
            <person name="Hubenova Y."/>
            <person name="Hubenova E."/>
            <person name="Manasiev Y."/>
            <person name="Peykov S."/>
            <person name="Mitov M."/>
        </authorList>
    </citation>
    <scope>NUCLEOTIDE SEQUENCE [LARGE SCALE GENOMIC DNA]</scope>
    <source>
        <strain evidence="1 2">YoMME</strain>
    </source>
</reference>
<dbReference type="Proteomes" id="UP001199916">
    <property type="component" value="Unassembled WGS sequence"/>
</dbReference>
<comment type="caution">
    <text evidence="1">The sequence shown here is derived from an EMBL/GenBank/DDBJ whole genome shotgun (WGS) entry which is preliminary data.</text>
</comment>
<name>A0ABS8YM77_9BACL</name>
<keyword evidence="2" id="KW-1185">Reference proteome</keyword>
<gene>
    <name evidence="1" type="ORF">LQV63_19175</name>
</gene>
<dbReference type="EMBL" id="JAJNBZ010000017">
    <property type="protein sequence ID" value="MCE5171426.1"/>
    <property type="molecule type" value="Genomic_DNA"/>
</dbReference>
<accession>A0ABS8YM77</accession>
<evidence type="ECO:0000313" key="2">
    <source>
        <dbReference type="Proteomes" id="UP001199916"/>
    </source>
</evidence>
<sequence length="162" mass="17804">MNHSPSSVSVECVLQSAADIDVTMRRVTLFVNVLFRNTGQQPIEQPRIVIAVSPERACEISGKILSPQLIHTLAVYVKGGRQSGWKFTDDNWFRSGKASGEYNIESIGPLTLSPGGGWTEMKDLQIECDMDKLTKPLTVNAFILAQEISFTALNSICISMSI</sequence>
<proteinExistence type="predicted"/>
<evidence type="ECO:0000313" key="1">
    <source>
        <dbReference type="EMBL" id="MCE5171426.1"/>
    </source>
</evidence>
<protein>
    <submittedName>
        <fullName evidence="1">D-Tyr-tRNAtyr deacylase</fullName>
    </submittedName>
</protein>
<organism evidence="1 2">
    <name type="scientific">Paenibacillus profundus</name>
    <dbReference type="NCBI Taxonomy" id="1173085"/>
    <lineage>
        <taxon>Bacteria</taxon>
        <taxon>Bacillati</taxon>
        <taxon>Bacillota</taxon>
        <taxon>Bacilli</taxon>
        <taxon>Bacillales</taxon>
        <taxon>Paenibacillaceae</taxon>
        <taxon>Paenibacillus</taxon>
    </lineage>
</organism>